<evidence type="ECO:0000256" key="1">
    <source>
        <dbReference type="ARBA" id="ARBA00008428"/>
    </source>
</evidence>
<dbReference type="GO" id="GO:0016787">
    <property type="term" value="F:hydrolase activity"/>
    <property type="evidence" value="ECO:0007669"/>
    <property type="project" value="UniProtKB-KW"/>
</dbReference>
<evidence type="ECO:0000256" key="9">
    <source>
        <dbReference type="ARBA" id="ARBA00023125"/>
    </source>
</evidence>
<feature type="domain" description="SF4 helicase" evidence="15">
    <location>
        <begin position="193"/>
        <end position="490"/>
    </location>
</feature>
<evidence type="ECO:0000256" key="7">
    <source>
        <dbReference type="ARBA" id="ARBA00022806"/>
    </source>
</evidence>
<dbReference type="PANTHER" id="PTHR30153">
    <property type="entry name" value="REPLICATIVE DNA HELICASE DNAB"/>
    <property type="match status" value="1"/>
</dbReference>
<keyword evidence="8 14" id="KW-0067">ATP-binding</keyword>
<keyword evidence="3 14" id="KW-0639">Primosome</keyword>
<dbReference type="InterPro" id="IPR027417">
    <property type="entry name" value="P-loop_NTPase"/>
</dbReference>
<keyword evidence="5 14" id="KW-0547">Nucleotide-binding</keyword>
<dbReference type="NCBIfam" id="TIGR00665">
    <property type="entry name" value="DnaB"/>
    <property type="match status" value="1"/>
</dbReference>
<comment type="function">
    <text evidence="11 14">The main replicative DNA helicase, it participates in initiation and elongation during chromosome replication. Travels ahead of the DNA replisome, separating dsDNA into templates for DNA synthesis. A processive ATP-dependent 5'-3' DNA helicase it has DNA-dependent ATPase activity.</text>
</comment>
<evidence type="ECO:0000256" key="11">
    <source>
        <dbReference type="ARBA" id="ARBA00044932"/>
    </source>
</evidence>
<evidence type="ECO:0000259" key="15">
    <source>
        <dbReference type="PROSITE" id="PS51199"/>
    </source>
</evidence>
<dbReference type="PROSITE" id="PS51199">
    <property type="entry name" value="SF4_HELICASE"/>
    <property type="match status" value="1"/>
</dbReference>
<evidence type="ECO:0000256" key="3">
    <source>
        <dbReference type="ARBA" id="ARBA00022515"/>
    </source>
</evidence>
<keyword evidence="9 14" id="KW-0238">DNA-binding</keyword>
<evidence type="ECO:0000313" key="16">
    <source>
        <dbReference type="EMBL" id="MBJ3762239.1"/>
    </source>
</evidence>
<keyword evidence="17" id="KW-1185">Reference proteome</keyword>
<dbReference type="SUPFAM" id="SSF52540">
    <property type="entry name" value="P-loop containing nucleoside triphosphate hydrolases"/>
    <property type="match status" value="1"/>
</dbReference>
<evidence type="ECO:0000256" key="8">
    <source>
        <dbReference type="ARBA" id="ARBA00022840"/>
    </source>
</evidence>
<name>A0A934IHZ3_9RHOB</name>
<accession>A0A934IHZ3</accession>
<evidence type="ECO:0000256" key="12">
    <source>
        <dbReference type="ARBA" id="ARBA00048954"/>
    </source>
</evidence>
<keyword evidence="6 14" id="KW-0378">Hydrolase</keyword>
<dbReference type="InterPro" id="IPR016136">
    <property type="entry name" value="DNA_helicase_N/primase_C"/>
</dbReference>
<evidence type="ECO:0000256" key="10">
    <source>
        <dbReference type="ARBA" id="ARBA00023235"/>
    </source>
</evidence>
<dbReference type="CDD" id="cd00984">
    <property type="entry name" value="DnaB_C"/>
    <property type="match status" value="1"/>
</dbReference>
<evidence type="ECO:0000256" key="4">
    <source>
        <dbReference type="ARBA" id="ARBA00022705"/>
    </source>
</evidence>
<dbReference type="EMBL" id="JAEKPD010000005">
    <property type="protein sequence ID" value="MBJ3762239.1"/>
    <property type="molecule type" value="Genomic_DNA"/>
</dbReference>
<keyword evidence="4 14" id="KW-0235">DNA replication</keyword>
<dbReference type="Pfam" id="PF00772">
    <property type="entry name" value="DnaB"/>
    <property type="match status" value="1"/>
</dbReference>
<dbReference type="Proteomes" id="UP000642488">
    <property type="component" value="Unassembled WGS sequence"/>
</dbReference>
<evidence type="ECO:0000256" key="5">
    <source>
        <dbReference type="ARBA" id="ARBA00022741"/>
    </source>
</evidence>
<dbReference type="GO" id="GO:0043139">
    <property type="term" value="F:5'-3' DNA helicase activity"/>
    <property type="evidence" value="ECO:0007669"/>
    <property type="project" value="UniProtKB-EC"/>
</dbReference>
<comment type="similarity">
    <text evidence="1 14">Belongs to the helicase family. DnaB subfamily.</text>
</comment>
<dbReference type="PANTHER" id="PTHR30153:SF2">
    <property type="entry name" value="REPLICATIVE DNA HELICASE"/>
    <property type="match status" value="1"/>
</dbReference>
<dbReference type="FunFam" id="3.40.50.300:FF:000076">
    <property type="entry name" value="Replicative DNA helicase"/>
    <property type="match status" value="1"/>
</dbReference>
<dbReference type="Gene3D" id="1.10.860.10">
    <property type="entry name" value="DNAb Helicase, Chain A"/>
    <property type="match status" value="1"/>
</dbReference>
<dbReference type="GO" id="GO:0042802">
    <property type="term" value="F:identical protein binding"/>
    <property type="evidence" value="ECO:0007669"/>
    <property type="project" value="UniProtKB-ARBA"/>
</dbReference>
<dbReference type="InterPro" id="IPR007692">
    <property type="entry name" value="DNA_helicase_DnaB"/>
</dbReference>
<evidence type="ECO:0000256" key="13">
    <source>
        <dbReference type="NCBIfam" id="TIGR00665"/>
    </source>
</evidence>
<sequence>MNEISRFAEHGEKADDAAALLPHNIDAEQQLLGAILTNNDVYDRVASVINETHFYDPIHARIFEIASARIAKNQVASPVSLKSFLEGEPGMAELGGPQYLVRLAGAAISSYAARDYAQVIYDLAIRRKLIQLGRDISDKAAKVDVSCEPKEQIVDAEQALYKLGEAGQSGQGFQSFLRAVTDAVNVANAAYQREGGLAGVSTGLVDLDKKLGGLHKSDLLILAGRPSMGKTSLATNVAFNIAKAYKKGIRPDGAEGTVDGGVVGFFSLEMSAEQLAARILSEASEVPSEQIRRGDMNEGEFRRFVEAAKSLEACPLYIDDTPALPISQLAARARRLKREHGLDVLVVDYLQLIKGTGKNDNRVNEISEISQGLKAIAKELDIPVVALSQLSRQVESREDKRPQLSDLRESGSIEQDADVVMFVFREEYYKEREKPGDHELEKMATWQDEMERLHGKAEVIIGKQRHGPIGSVDLSFEGRFTRFGNLVQPWQQGGGDL</sequence>
<dbReference type="Gene3D" id="3.40.50.300">
    <property type="entry name" value="P-loop containing nucleotide triphosphate hydrolases"/>
    <property type="match status" value="1"/>
</dbReference>
<dbReference type="GO" id="GO:0005524">
    <property type="term" value="F:ATP binding"/>
    <property type="evidence" value="ECO:0007669"/>
    <property type="project" value="UniProtKB-UniRule"/>
</dbReference>
<evidence type="ECO:0000313" key="17">
    <source>
        <dbReference type="Proteomes" id="UP000642488"/>
    </source>
</evidence>
<evidence type="ECO:0000256" key="2">
    <source>
        <dbReference type="ARBA" id="ARBA00011643"/>
    </source>
</evidence>
<evidence type="ECO:0000256" key="14">
    <source>
        <dbReference type="RuleBase" id="RU362085"/>
    </source>
</evidence>
<dbReference type="InterPro" id="IPR007693">
    <property type="entry name" value="DNA_helicase_DnaB-like_N"/>
</dbReference>
<dbReference type="RefSeq" id="WP_198915412.1">
    <property type="nucleotide sequence ID" value="NZ_JAEKPD010000005.1"/>
</dbReference>
<keyword evidence="7 14" id="KW-0347">Helicase</keyword>
<dbReference type="Pfam" id="PF03796">
    <property type="entry name" value="DnaB_C"/>
    <property type="match status" value="1"/>
</dbReference>
<comment type="subunit">
    <text evidence="2">Homohexamer.</text>
</comment>
<protein>
    <recommendedName>
        <fullName evidence="13 14">Replicative DNA helicase</fullName>
        <ecNumber evidence="13 14">5.6.2.3</ecNumber>
    </recommendedName>
</protein>
<gene>
    <name evidence="16" type="ORF">ILP92_05710</name>
</gene>
<comment type="catalytic activity">
    <reaction evidence="12 14">
        <text>ATP + H2O = ADP + phosphate + H(+)</text>
        <dbReference type="Rhea" id="RHEA:13065"/>
        <dbReference type="ChEBI" id="CHEBI:15377"/>
        <dbReference type="ChEBI" id="CHEBI:15378"/>
        <dbReference type="ChEBI" id="CHEBI:30616"/>
        <dbReference type="ChEBI" id="CHEBI:43474"/>
        <dbReference type="ChEBI" id="CHEBI:456216"/>
        <dbReference type="EC" id="5.6.2.3"/>
    </reaction>
</comment>
<dbReference type="GO" id="GO:0005829">
    <property type="term" value="C:cytosol"/>
    <property type="evidence" value="ECO:0007669"/>
    <property type="project" value="TreeGrafter"/>
</dbReference>
<reference evidence="16" key="1">
    <citation type="submission" date="2020-12" db="EMBL/GenBank/DDBJ databases">
        <title>Bacterial taxonomy.</title>
        <authorList>
            <person name="Pan X."/>
        </authorList>
    </citation>
    <scope>NUCLEOTIDE SEQUENCE</scope>
    <source>
        <strain evidence="16">KCTC 52957</strain>
    </source>
</reference>
<dbReference type="GO" id="GO:0006269">
    <property type="term" value="P:DNA replication, synthesis of primer"/>
    <property type="evidence" value="ECO:0007669"/>
    <property type="project" value="UniProtKB-UniRule"/>
</dbReference>
<dbReference type="InterPro" id="IPR036185">
    <property type="entry name" value="DNA_heli_DnaB-like_N_sf"/>
</dbReference>
<keyword evidence="10" id="KW-0413">Isomerase</keyword>
<comment type="caution">
    <text evidence="16">The sequence shown here is derived from an EMBL/GenBank/DDBJ whole genome shotgun (WGS) entry which is preliminary data.</text>
</comment>
<dbReference type="EC" id="5.6.2.3" evidence="13 14"/>
<dbReference type="GO" id="GO:1990077">
    <property type="term" value="C:primosome complex"/>
    <property type="evidence" value="ECO:0007669"/>
    <property type="project" value="UniProtKB-UniRule"/>
</dbReference>
<dbReference type="InterPro" id="IPR007694">
    <property type="entry name" value="DNA_helicase_DnaB-like_C"/>
</dbReference>
<evidence type="ECO:0000256" key="6">
    <source>
        <dbReference type="ARBA" id="ARBA00022801"/>
    </source>
</evidence>
<proteinExistence type="inferred from homology"/>
<dbReference type="NCBIfam" id="NF006606">
    <property type="entry name" value="PRK09165.1"/>
    <property type="match status" value="1"/>
</dbReference>
<dbReference type="GO" id="GO:0003677">
    <property type="term" value="F:DNA binding"/>
    <property type="evidence" value="ECO:0007669"/>
    <property type="project" value="UniProtKB-UniRule"/>
</dbReference>
<dbReference type="SUPFAM" id="SSF48024">
    <property type="entry name" value="N-terminal domain of DnaB helicase"/>
    <property type="match status" value="1"/>
</dbReference>
<organism evidence="16 17">
    <name type="scientific">Palleronia pontilimi</name>
    <dbReference type="NCBI Taxonomy" id="1964209"/>
    <lineage>
        <taxon>Bacteria</taxon>
        <taxon>Pseudomonadati</taxon>
        <taxon>Pseudomonadota</taxon>
        <taxon>Alphaproteobacteria</taxon>
        <taxon>Rhodobacterales</taxon>
        <taxon>Roseobacteraceae</taxon>
        <taxon>Palleronia</taxon>
    </lineage>
</organism>
<dbReference type="AlphaFoldDB" id="A0A934IHZ3"/>